<evidence type="ECO:0000313" key="7">
    <source>
        <dbReference type="Proteomes" id="UP000317043"/>
    </source>
</evidence>
<organism evidence="6 7">
    <name type="scientific">Stackebrandtia endophytica</name>
    <dbReference type="NCBI Taxonomy" id="1496996"/>
    <lineage>
        <taxon>Bacteria</taxon>
        <taxon>Bacillati</taxon>
        <taxon>Actinomycetota</taxon>
        <taxon>Actinomycetes</taxon>
        <taxon>Glycomycetales</taxon>
        <taxon>Glycomycetaceae</taxon>
        <taxon>Stackebrandtia</taxon>
    </lineage>
</organism>
<dbReference type="GO" id="GO:0005524">
    <property type="term" value="F:ATP binding"/>
    <property type="evidence" value="ECO:0007669"/>
    <property type="project" value="UniProtKB-KW"/>
</dbReference>
<dbReference type="PROSITE" id="PS50893">
    <property type="entry name" value="ABC_TRANSPORTER_2"/>
    <property type="match status" value="1"/>
</dbReference>
<dbReference type="GO" id="GO:0015418">
    <property type="term" value="F:ABC-type quaternary ammonium compound transporting activity"/>
    <property type="evidence" value="ECO:0007669"/>
    <property type="project" value="UniProtKB-EC"/>
</dbReference>
<dbReference type="AlphaFoldDB" id="A0A543B1Y4"/>
<dbReference type="EC" id="7.6.2.9" evidence="4"/>
<dbReference type="SMART" id="SM00382">
    <property type="entry name" value="AAA"/>
    <property type="match status" value="1"/>
</dbReference>
<proteinExistence type="predicted"/>
<dbReference type="PROSITE" id="PS00211">
    <property type="entry name" value="ABC_TRANSPORTER_1"/>
    <property type="match status" value="1"/>
</dbReference>
<evidence type="ECO:0000256" key="3">
    <source>
        <dbReference type="ARBA" id="ARBA00022840"/>
    </source>
</evidence>
<sequence length="342" mass="35886">MTTHATSIVCDGLSYQYIGTHSNAVDDVSFSVEPGQVAALVGPSGCGKSTLLRNVAGLLTPTAGHLLMDGRETVGIPADKRNIGWVPQSYALFGHLSVAENVEFGLRARKVAKAERAKRVAHALELCRIGDFAKRSPEDLSGGQRQRVAIARALATNPKVLLLDEPLSALDPQLRKQLRADLSALLAESGVTTLLVTHDQGEALAMADMVAVMRAGRLEQYASPQELWANPANGFVAEFVSEASVVATTRRADGGWEAAPGLVIPGAVDGGFAALRPGDLHIAAEGAKLTVTAAEYAGDSWLLSGDLIGGARVSLLTETPVTVGDSIVVAVRPRTKIAMVKQ</sequence>
<dbReference type="RefSeq" id="WP_142043708.1">
    <property type="nucleotide sequence ID" value="NZ_JBHTGS010000002.1"/>
</dbReference>
<dbReference type="GO" id="GO:0043190">
    <property type="term" value="C:ATP-binding cassette (ABC) transporter complex"/>
    <property type="evidence" value="ECO:0007669"/>
    <property type="project" value="InterPro"/>
</dbReference>
<dbReference type="PANTHER" id="PTHR42781:SF4">
    <property type="entry name" value="SPERMIDINE_PUTRESCINE IMPORT ATP-BINDING PROTEIN POTA"/>
    <property type="match status" value="1"/>
</dbReference>
<dbReference type="InterPro" id="IPR027417">
    <property type="entry name" value="P-loop_NTPase"/>
</dbReference>
<dbReference type="InterPro" id="IPR050093">
    <property type="entry name" value="ABC_SmlMolc_Importer"/>
</dbReference>
<dbReference type="InterPro" id="IPR013611">
    <property type="entry name" value="Transp-assoc_OB_typ2"/>
</dbReference>
<dbReference type="InterPro" id="IPR003439">
    <property type="entry name" value="ABC_transporter-like_ATP-bd"/>
</dbReference>
<comment type="caution">
    <text evidence="6">The sequence shown here is derived from an EMBL/GenBank/DDBJ whole genome shotgun (WGS) entry which is preliminary data.</text>
</comment>
<dbReference type="InParanoid" id="A0A543B1Y4"/>
<dbReference type="GO" id="GO:0016887">
    <property type="term" value="F:ATP hydrolysis activity"/>
    <property type="evidence" value="ECO:0007669"/>
    <property type="project" value="InterPro"/>
</dbReference>
<dbReference type="FunFam" id="3.40.50.300:FF:000425">
    <property type="entry name" value="Probable ABC transporter, ATP-binding subunit"/>
    <property type="match status" value="1"/>
</dbReference>
<evidence type="ECO:0000256" key="2">
    <source>
        <dbReference type="ARBA" id="ARBA00022741"/>
    </source>
</evidence>
<dbReference type="Gene3D" id="3.40.50.300">
    <property type="entry name" value="P-loop containing nucleotide triphosphate hydrolases"/>
    <property type="match status" value="1"/>
</dbReference>
<protein>
    <recommendedName>
        <fullName evidence="4">ABC-type quaternary amine transporter</fullName>
        <ecNumber evidence="4">7.6.2.9</ecNumber>
    </recommendedName>
</protein>
<dbReference type="SUPFAM" id="SSF52540">
    <property type="entry name" value="P-loop containing nucleoside triphosphate hydrolases"/>
    <property type="match status" value="1"/>
</dbReference>
<dbReference type="OrthoDB" id="9802264at2"/>
<name>A0A543B1Y4_9ACTN</name>
<evidence type="ECO:0000259" key="5">
    <source>
        <dbReference type="PROSITE" id="PS50893"/>
    </source>
</evidence>
<dbReference type="InterPro" id="IPR003593">
    <property type="entry name" value="AAA+_ATPase"/>
</dbReference>
<dbReference type="Pfam" id="PF08402">
    <property type="entry name" value="TOBE_2"/>
    <property type="match status" value="1"/>
</dbReference>
<dbReference type="PANTHER" id="PTHR42781">
    <property type="entry name" value="SPERMIDINE/PUTRESCINE IMPORT ATP-BINDING PROTEIN POTA"/>
    <property type="match status" value="1"/>
</dbReference>
<evidence type="ECO:0000256" key="4">
    <source>
        <dbReference type="ARBA" id="ARBA00066388"/>
    </source>
</evidence>
<dbReference type="Proteomes" id="UP000317043">
    <property type="component" value="Unassembled WGS sequence"/>
</dbReference>
<evidence type="ECO:0000313" key="6">
    <source>
        <dbReference type="EMBL" id="TQL78841.1"/>
    </source>
</evidence>
<keyword evidence="1" id="KW-0813">Transport</keyword>
<dbReference type="Pfam" id="PF00005">
    <property type="entry name" value="ABC_tran"/>
    <property type="match status" value="1"/>
</dbReference>
<keyword evidence="3 6" id="KW-0067">ATP-binding</keyword>
<keyword evidence="2" id="KW-0547">Nucleotide-binding</keyword>
<gene>
    <name evidence="6" type="ORF">FB566_4436</name>
</gene>
<feature type="domain" description="ABC transporter" evidence="5">
    <location>
        <begin position="8"/>
        <end position="240"/>
    </location>
</feature>
<keyword evidence="7" id="KW-1185">Reference proteome</keyword>
<accession>A0A543B1Y4</accession>
<evidence type="ECO:0000256" key="1">
    <source>
        <dbReference type="ARBA" id="ARBA00022448"/>
    </source>
</evidence>
<dbReference type="InterPro" id="IPR017871">
    <property type="entry name" value="ABC_transporter-like_CS"/>
</dbReference>
<reference evidence="6 7" key="1">
    <citation type="submission" date="2019-06" db="EMBL/GenBank/DDBJ databases">
        <title>Sequencing the genomes of 1000 actinobacteria strains.</title>
        <authorList>
            <person name="Klenk H.-P."/>
        </authorList>
    </citation>
    <scope>NUCLEOTIDE SEQUENCE [LARGE SCALE GENOMIC DNA]</scope>
    <source>
        <strain evidence="6 7">DSM 45928</strain>
    </source>
</reference>
<dbReference type="EMBL" id="VFOW01000001">
    <property type="protein sequence ID" value="TQL78841.1"/>
    <property type="molecule type" value="Genomic_DNA"/>
</dbReference>